<comment type="PTM">
    <text evidence="18">Highly phosphorylated.</text>
</comment>
<dbReference type="EMBL" id="KT698167">
    <property type="protein sequence ID" value="ANA05272.1"/>
    <property type="molecule type" value="Genomic_DNA"/>
</dbReference>
<evidence type="ECO:0000256" key="7">
    <source>
        <dbReference type="ARBA" id="ARBA00022771"/>
    </source>
</evidence>
<proteinExistence type="inferred from homology"/>
<evidence type="ECO:0000256" key="18">
    <source>
        <dbReference type="HAMAP-Rule" id="MF_04004"/>
    </source>
</evidence>
<protein>
    <recommendedName>
        <fullName evidence="18 19">Protein E7</fullName>
    </recommendedName>
</protein>
<comment type="domain">
    <text evidence="18">The E7 terminal domain is an intrinsically disordered domain, whose flexibility and conformational transitions confer target adaptability to the oncoprotein. It allows adaptation to a variety of protein targets and exposes the PEST degradation sequence that regulates its turnover in the cell.</text>
</comment>
<comment type="function">
    <text evidence="18">Plays a role in viral genome replication by driving entry of quiescent cells into the cell cycle. Stimulation of progression from G1 to S phase allows the virus to efficiently use the cellular DNA replicating machinery to achieve viral genome replication. E7 protein has both transforming and trans-activating activities. Induces the disassembly of the E2F1 transcription factor from RB1, with subsequent transcriptional activation of E2F1-regulated S-phase genes. Interferes with host histone deacetylation mediated by HDAC1 and HDAC2, leading to transcription activation. Plays also a role in the inhibition of both antiviral and antiproliferative functions of host interferon alpha. Interaction with host TMEM173/STING impairs the ability of TMEM173/STING to sense cytosolic DNA and promote the production of type I interferon (IFN-alpha and IFN-beta).</text>
</comment>
<evidence type="ECO:0000256" key="17">
    <source>
        <dbReference type="ARBA" id="ARBA00023309"/>
    </source>
</evidence>
<dbReference type="GO" id="GO:0039502">
    <property type="term" value="P:symbiont-mediated suppression of host type I interferon-mediated signaling pathway"/>
    <property type="evidence" value="ECO:0007669"/>
    <property type="project" value="UniProtKB-UniRule"/>
</dbReference>
<comment type="subunit">
    <text evidence="18">Homodimer. Homooligomer. Interacts with host RB1; this interaction induces dissociation of RB1-E2F1 complex thereby disrupting RB1 activity. Interacts with host EP300; this interaction represses EP300 transcriptional activity. Interacts with protein E2; this interaction inhibits E7 oncogenic activity. Interacts with host TMEM173/STING; this interaction impairs the ability of TMEM173/STING to sense cytosolic DNA and promote the production of type I interferon (IFN-alpha and IFN-beta).</text>
</comment>
<name>A0A166FK82_9PAPI</name>
<dbReference type="Gene3D" id="3.30.160.330">
    <property type="match status" value="1"/>
</dbReference>
<accession>A0A166FK82</accession>
<evidence type="ECO:0000256" key="6">
    <source>
        <dbReference type="ARBA" id="ARBA00022723"/>
    </source>
</evidence>
<evidence type="ECO:0000256" key="9">
    <source>
        <dbReference type="ARBA" id="ARBA00022833"/>
    </source>
</evidence>
<dbReference type="GO" id="GO:0052170">
    <property type="term" value="P:symbiont-mediated suppression of host innate immune response"/>
    <property type="evidence" value="ECO:0007669"/>
    <property type="project" value="UniProtKB-KW"/>
</dbReference>
<comment type="function">
    <text evidence="19">E7 protein has both transforming and trans-activating activities.</text>
</comment>
<dbReference type="GO" id="GO:0042025">
    <property type="term" value="C:host cell nucleus"/>
    <property type="evidence" value="ECO:0007669"/>
    <property type="project" value="UniProtKB-SubCell"/>
</dbReference>
<keyword evidence="12 18" id="KW-0010">Activator</keyword>
<dbReference type="Proteomes" id="UP000153748">
    <property type="component" value="Segment"/>
</dbReference>
<evidence type="ECO:0000256" key="5">
    <source>
        <dbReference type="ARBA" id="ARBA00022632"/>
    </source>
</evidence>
<evidence type="ECO:0000256" key="12">
    <source>
        <dbReference type="ARBA" id="ARBA00023159"/>
    </source>
</evidence>
<keyword evidence="9 18" id="KW-0862">Zinc</keyword>
<evidence type="ECO:0000313" key="21">
    <source>
        <dbReference type="Proteomes" id="UP000153748"/>
    </source>
</evidence>
<keyword evidence="4 18" id="KW-0945">Host-virus interaction</keyword>
<keyword evidence="13 18" id="KW-0804">Transcription</keyword>
<dbReference type="SUPFAM" id="SSF161234">
    <property type="entry name" value="E7 C-terminal domain-like"/>
    <property type="match status" value="1"/>
</dbReference>
<keyword evidence="14 18" id="KW-1035">Host cytoplasm</keyword>
<dbReference type="PIRSF" id="PIRSF003407">
    <property type="entry name" value="Papvi_E7"/>
    <property type="match status" value="1"/>
</dbReference>
<dbReference type="GO" id="GO:0003700">
    <property type="term" value="F:DNA-binding transcription factor activity"/>
    <property type="evidence" value="ECO:0007669"/>
    <property type="project" value="UniProtKB-UniRule"/>
</dbReference>
<comment type="subcellular location">
    <subcellularLocation>
        <location evidence="18">Host cytoplasm</location>
    </subcellularLocation>
    <subcellularLocation>
        <location evidence="18">Host nucleus</location>
    </subcellularLocation>
    <text evidence="18">Predominantly found in the host nucleus.</text>
</comment>
<dbReference type="InterPro" id="IPR000148">
    <property type="entry name" value="Papilloma_E7"/>
</dbReference>
<dbReference type="GO" id="GO:0006351">
    <property type="term" value="P:DNA-templated transcription"/>
    <property type="evidence" value="ECO:0007669"/>
    <property type="project" value="UniProtKB-UniRule"/>
</dbReference>
<evidence type="ECO:0000256" key="3">
    <source>
        <dbReference type="ARBA" id="ARBA00022562"/>
    </source>
</evidence>
<comment type="similarity">
    <text evidence="18 19">Belongs to the papillomaviridae E7 protein family.</text>
</comment>
<dbReference type="GO" id="GO:0019904">
    <property type="term" value="F:protein domain specific binding"/>
    <property type="evidence" value="ECO:0007669"/>
    <property type="project" value="UniProtKB-UniRule"/>
</dbReference>
<sequence length="97" mass="10711">MRGAAPTIADINLDLNSLVLPSNLLSNEVLQPEEEQLEEELNPFRIDTCCFCCNSRVRITVFAAAFGIRLLEHLLLDEKLAICCPGCARRAGNHGRS</sequence>
<evidence type="ECO:0000256" key="16">
    <source>
        <dbReference type="ARBA" id="ARBA00023280"/>
    </source>
</evidence>
<evidence type="ECO:0000256" key="11">
    <source>
        <dbReference type="ARBA" id="ARBA00023125"/>
    </source>
</evidence>
<keyword evidence="15" id="KW-0922">Interferon antiviral system evasion</keyword>
<gene>
    <name evidence="18" type="primary">E7</name>
</gene>
<dbReference type="GO" id="GO:0008270">
    <property type="term" value="F:zinc ion binding"/>
    <property type="evidence" value="ECO:0007669"/>
    <property type="project" value="UniProtKB-KW"/>
</dbReference>
<keyword evidence="6 18" id="KW-0479">Metal-binding</keyword>
<dbReference type="SMR" id="A0A166FK82"/>
<evidence type="ECO:0000256" key="8">
    <source>
        <dbReference type="ARBA" id="ARBA00022830"/>
    </source>
</evidence>
<reference evidence="20 21" key="1">
    <citation type="journal article" date="2016" name="Infect. Genet. Evol.">
        <title>Characterization of novel human papillomavirus types 157, 158 and 205 from healthy skin and recombination analysis in genus ?-Papillomavirus.</title>
        <authorList>
            <person name="Bolatti E.M."/>
            <person name="Chouhy D."/>
            <person name="Casal P.E."/>
            <person name="Perez G.R."/>
            <person name="Stella E.J."/>
            <person name="Sanchez A."/>
            <person name="Gorosito M."/>
            <person name="Bussy R.F."/>
            <person name="Giri A.A."/>
        </authorList>
    </citation>
    <scope>NUCLEOTIDE SEQUENCE [LARGE SCALE GENOMIC DNA]</scope>
    <source>
        <strain evidence="20">EP01</strain>
    </source>
</reference>
<keyword evidence="3 18" id="KW-1048">Host nucleus</keyword>
<dbReference type="GO" id="GO:0030430">
    <property type="term" value="C:host cell cytoplasm"/>
    <property type="evidence" value="ECO:0007669"/>
    <property type="project" value="UniProtKB-SubCell"/>
</dbReference>
<evidence type="ECO:0000256" key="2">
    <source>
        <dbReference type="ARBA" id="ARBA00022518"/>
    </source>
</evidence>
<evidence type="ECO:0000256" key="19">
    <source>
        <dbReference type="PIRNR" id="PIRNR003407"/>
    </source>
</evidence>
<keyword evidence="2 18" id="KW-0244">Early protein</keyword>
<dbReference type="GO" id="GO:0039645">
    <property type="term" value="P:symbiont-mediated perturbation of host cell cycle G1/S transition checkpoint"/>
    <property type="evidence" value="ECO:0007669"/>
    <property type="project" value="UniProtKB-UniRule"/>
</dbReference>
<keyword evidence="7 18" id="KW-0863">Zinc-finger</keyword>
<keyword evidence="11 18" id="KW-0238">DNA-binding</keyword>
<dbReference type="GO" id="GO:0003677">
    <property type="term" value="F:DNA binding"/>
    <property type="evidence" value="ECO:0007669"/>
    <property type="project" value="UniProtKB-UniRule"/>
</dbReference>
<keyword evidence="17 18" id="KW-1078">G1/S host cell cycle checkpoint dysregulation by virus</keyword>
<evidence type="ECO:0000256" key="15">
    <source>
        <dbReference type="ARBA" id="ARBA00023258"/>
    </source>
</evidence>
<feature type="short sequence motif" description="Nuclear export signal" evidence="18">
    <location>
        <begin position="68"/>
        <end position="76"/>
    </location>
</feature>
<evidence type="ECO:0000256" key="10">
    <source>
        <dbReference type="ARBA" id="ARBA00023015"/>
    </source>
</evidence>
<keyword evidence="16 18" id="KW-0899">Viral immunoevasion</keyword>
<comment type="caution">
    <text evidence="18">Lacks conserved residue(s) required for the propagation of feature annotation.</text>
</comment>
<dbReference type="HAMAP" id="MF_04004">
    <property type="entry name" value="PPV_E7"/>
    <property type="match status" value="1"/>
</dbReference>
<evidence type="ECO:0000256" key="4">
    <source>
        <dbReference type="ARBA" id="ARBA00022581"/>
    </source>
</evidence>
<evidence type="ECO:0000256" key="1">
    <source>
        <dbReference type="ARBA" id="ARBA00022504"/>
    </source>
</evidence>
<organism evidence="20 21">
    <name type="scientific">Human papillomavirus 205</name>
    <dbReference type="NCBI Taxonomy" id="2259334"/>
    <lineage>
        <taxon>Viruses</taxon>
        <taxon>Monodnaviria</taxon>
        <taxon>Shotokuvirae</taxon>
        <taxon>Cossaviricota</taxon>
        <taxon>Papovaviricetes</taxon>
        <taxon>Zurhausenvirales</taxon>
        <taxon>Papillomaviridae</taxon>
        <taxon>Firstpapillomavirinae</taxon>
        <taxon>Gammapapillomavirus</taxon>
        <taxon>Gammapapillomavirus 1</taxon>
    </lineage>
</organism>
<evidence type="ECO:0000313" key="20">
    <source>
        <dbReference type="EMBL" id="ANA05272.1"/>
    </source>
</evidence>
<keyword evidence="5 18" id="KW-1090">Inhibition of host innate immune response by virus</keyword>
<keyword evidence="8 18" id="KW-1114">Inhibition of host interferon signaling pathway by virus</keyword>
<evidence type="ECO:0000256" key="14">
    <source>
        <dbReference type="ARBA" id="ARBA00023200"/>
    </source>
</evidence>
<dbReference type="Pfam" id="PF00527">
    <property type="entry name" value="E7"/>
    <property type="match status" value="1"/>
</dbReference>
<keyword evidence="10 18" id="KW-0805">Transcription regulation</keyword>
<evidence type="ECO:0000256" key="13">
    <source>
        <dbReference type="ARBA" id="ARBA00023163"/>
    </source>
</evidence>
<keyword evidence="1 18" id="KW-1121">Modulation of host cell cycle by virus</keyword>